<dbReference type="Pfam" id="PF10633">
    <property type="entry name" value="NPCBM_assoc"/>
    <property type="match status" value="2"/>
</dbReference>
<keyword evidence="1" id="KW-1133">Transmembrane helix</keyword>
<keyword evidence="1" id="KW-0812">Transmembrane</keyword>
<keyword evidence="1" id="KW-0472">Membrane</keyword>
<evidence type="ECO:0000256" key="1">
    <source>
        <dbReference type="SAM" id="Phobius"/>
    </source>
</evidence>
<protein>
    <submittedName>
        <fullName evidence="3">NEW3 domain-containing protein</fullName>
    </submittedName>
</protein>
<proteinExistence type="predicted"/>
<dbReference type="Proteomes" id="UP001501411">
    <property type="component" value="Unassembled WGS sequence"/>
</dbReference>
<reference evidence="4" key="1">
    <citation type="journal article" date="2019" name="Int. J. Syst. Evol. Microbiol.">
        <title>The Global Catalogue of Microorganisms (GCM) 10K type strain sequencing project: providing services to taxonomists for standard genome sequencing and annotation.</title>
        <authorList>
            <consortium name="The Broad Institute Genomics Platform"/>
            <consortium name="The Broad Institute Genome Sequencing Center for Infectious Disease"/>
            <person name="Wu L."/>
            <person name="Ma J."/>
        </authorList>
    </citation>
    <scope>NUCLEOTIDE SEQUENCE [LARGE SCALE GENOMIC DNA]</scope>
    <source>
        <strain evidence="4">JCM 18200</strain>
    </source>
</reference>
<dbReference type="EMBL" id="BAABIQ010000044">
    <property type="protein sequence ID" value="GAA4807661.1"/>
    <property type="molecule type" value="Genomic_DNA"/>
</dbReference>
<sequence length="386" mass="41762">MLTRAKRLGKSLFVLLVVSGLFSLGFYETCQAQSISLYTPYTKISVPPGESIDYAIDAINNGGRIATSDIVVTGLPKEWTYEMKSGNWTVEQLSVLPKERKNFTLKVNVPLKVNKGAYRFQVSARGYSTLPLTIVVSEQGTYTTALSSTQANMEGAATSTFTYNATLRNGTADHQVYALRAQTPPGWNITFRANGKQVSSVDIEANRTQDITVELDPPDELGAGSYKIPIEASTSNTSASLTLEAVITGSYKIELTTPTGLLSTSVTAGDSKRIQLAVKNTGSGDLKNIEMKFTAPTNWDVVFEPTKIPLLRPGATADVFATVKADNKAIAGDYVANLEAKTPEVSSKASFRISVETSLLRGWLGILIILAALGGVYYLIRKYGRR</sequence>
<name>A0ABP9CEK9_9SPHI</name>
<feature type="domain" description="Alpha-galactosidase NEW3" evidence="2">
    <location>
        <begin position="266"/>
        <end position="341"/>
    </location>
</feature>
<dbReference type="PANTHER" id="PTHR39198:SF1">
    <property type="entry name" value="ALPHA-GALACTOSIDASE NEW3 DOMAIN-CONTAINING PROTEIN"/>
    <property type="match status" value="1"/>
</dbReference>
<dbReference type="InterPro" id="IPR018905">
    <property type="entry name" value="A-galactase_NEW3"/>
</dbReference>
<gene>
    <name evidence="3" type="ORF">GCM10023231_41110</name>
</gene>
<evidence type="ECO:0000313" key="3">
    <source>
        <dbReference type="EMBL" id="GAA4807661.1"/>
    </source>
</evidence>
<keyword evidence="4" id="KW-1185">Reference proteome</keyword>
<dbReference type="Gene3D" id="2.60.40.10">
    <property type="entry name" value="Immunoglobulins"/>
    <property type="match status" value="1"/>
</dbReference>
<feature type="transmembrane region" description="Helical" evidence="1">
    <location>
        <begin position="360"/>
        <end position="380"/>
    </location>
</feature>
<comment type="caution">
    <text evidence="3">The sequence shown here is derived from an EMBL/GenBank/DDBJ whole genome shotgun (WGS) entry which is preliminary data.</text>
</comment>
<feature type="domain" description="Alpha-galactosidase NEW3" evidence="2">
    <location>
        <begin position="163"/>
        <end position="233"/>
    </location>
</feature>
<evidence type="ECO:0000259" key="2">
    <source>
        <dbReference type="Pfam" id="PF10633"/>
    </source>
</evidence>
<accession>A0ABP9CEK9</accession>
<dbReference type="InterPro" id="IPR013783">
    <property type="entry name" value="Ig-like_fold"/>
</dbReference>
<dbReference type="RefSeq" id="WP_345235090.1">
    <property type="nucleotide sequence ID" value="NZ_BAABIQ010000044.1"/>
</dbReference>
<organism evidence="3 4">
    <name type="scientific">Olivibacter ginsenosidimutans</name>
    <dbReference type="NCBI Taxonomy" id="1176537"/>
    <lineage>
        <taxon>Bacteria</taxon>
        <taxon>Pseudomonadati</taxon>
        <taxon>Bacteroidota</taxon>
        <taxon>Sphingobacteriia</taxon>
        <taxon>Sphingobacteriales</taxon>
        <taxon>Sphingobacteriaceae</taxon>
        <taxon>Olivibacter</taxon>
    </lineage>
</organism>
<dbReference type="PANTHER" id="PTHR39198">
    <property type="entry name" value="HYPOTHETICAL MEMBRANE PROTEIN, CONSERVED"/>
    <property type="match status" value="1"/>
</dbReference>
<evidence type="ECO:0000313" key="4">
    <source>
        <dbReference type="Proteomes" id="UP001501411"/>
    </source>
</evidence>